<reference evidence="4 5" key="1">
    <citation type="submission" date="2015-01" db="EMBL/GenBank/DDBJ databases">
        <title>The Genome Sequence of Exophiala oligosperma CBS72588.</title>
        <authorList>
            <consortium name="The Broad Institute Genomics Platform"/>
            <person name="Cuomo C."/>
            <person name="de Hoog S."/>
            <person name="Gorbushina A."/>
            <person name="Stielow B."/>
            <person name="Teixiera M."/>
            <person name="Abouelleil A."/>
            <person name="Chapman S.B."/>
            <person name="Priest M."/>
            <person name="Young S.K."/>
            <person name="Wortman J."/>
            <person name="Nusbaum C."/>
            <person name="Birren B."/>
        </authorList>
    </citation>
    <scope>NUCLEOTIDE SEQUENCE [LARGE SCALE GENOMIC DNA]</scope>
    <source>
        <strain evidence="4 5">CBS 72588</strain>
    </source>
</reference>
<feature type="compositionally biased region" description="Acidic residues" evidence="2">
    <location>
        <begin position="99"/>
        <end position="108"/>
    </location>
</feature>
<protein>
    <recommendedName>
        <fullName evidence="3">FAM50A/XAP5 C-terminal domain-containing protein</fullName>
    </recommendedName>
</protein>
<keyword evidence="5" id="KW-1185">Reference proteome</keyword>
<name>A0A0D2E8A4_9EURO</name>
<dbReference type="GO" id="GO:0005634">
    <property type="term" value="C:nucleus"/>
    <property type="evidence" value="ECO:0007669"/>
    <property type="project" value="InterPro"/>
</dbReference>
<feature type="compositionally biased region" description="Low complexity" evidence="2">
    <location>
        <begin position="1"/>
        <end position="14"/>
    </location>
</feature>
<dbReference type="PANTHER" id="PTHR12722:SF0">
    <property type="entry name" value="PROTEIN FAM50A"/>
    <property type="match status" value="1"/>
</dbReference>
<dbReference type="InterPro" id="IPR048337">
    <property type="entry name" value="FAM50A/XAP5_C"/>
</dbReference>
<dbReference type="STRING" id="215243.A0A0D2E8A4"/>
<evidence type="ECO:0000313" key="4">
    <source>
        <dbReference type="EMBL" id="KIW44044.1"/>
    </source>
</evidence>
<dbReference type="AlphaFoldDB" id="A0A0D2E8A4"/>
<evidence type="ECO:0000313" key="5">
    <source>
        <dbReference type="Proteomes" id="UP000053342"/>
    </source>
</evidence>
<evidence type="ECO:0000259" key="3">
    <source>
        <dbReference type="Pfam" id="PF04921"/>
    </source>
</evidence>
<dbReference type="Pfam" id="PF04921">
    <property type="entry name" value="XAP5"/>
    <property type="match status" value="1"/>
</dbReference>
<gene>
    <name evidence="4" type="ORF">PV06_05085</name>
</gene>
<feature type="compositionally biased region" description="Low complexity" evidence="2">
    <location>
        <begin position="120"/>
        <end position="134"/>
    </location>
</feature>
<proteinExistence type="predicted"/>
<accession>A0A0D2E8A4</accession>
<dbReference type="PANTHER" id="PTHR12722">
    <property type="entry name" value="XAP-5 PROTEIN-RELATED"/>
    <property type="match status" value="1"/>
</dbReference>
<keyword evidence="1" id="KW-0175">Coiled coil</keyword>
<sequence>MSNPSNPPSGTSTPRAFTAPGTTAEELLKSQTVGLVNLADFRKRRADVLEQKDKEARSAGANTPDVEDGEDAVTGRSDQPPKKRNKKKKKAAMGLLSFGEDENEDDEGGTSTPAAARSLRTSAEASPEPSSTARKLTPNPKSGLPPPRALTKAALAAEAAERERLRKEFLEMQEAVKESEIAVPFVFYDGANIPGGTVKVKKGDHIWLLLERCRKVGAELGVSGSANGSGASLKSIENSKKQWARVGVDDLMCVRGEVIVPHHYEFHYFIANKIPDPAREGRLLFDYSNTVDKKDQDAPLLRVPGQEEIEGQNDDPTLTKVVDRRWYERNKHIYPASLWKEFKVGKEFEEMAKGRRDAQGNAFFFG</sequence>
<dbReference type="GeneID" id="27357159"/>
<dbReference type="VEuPathDB" id="FungiDB:PV06_05085"/>
<dbReference type="OrthoDB" id="1562195at2759"/>
<dbReference type="InterPro" id="IPR007005">
    <property type="entry name" value="XAP5"/>
</dbReference>
<organism evidence="4 5">
    <name type="scientific">Exophiala oligosperma</name>
    <dbReference type="NCBI Taxonomy" id="215243"/>
    <lineage>
        <taxon>Eukaryota</taxon>
        <taxon>Fungi</taxon>
        <taxon>Dikarya</taxon>
        <taxon>Ascomycota</taxon>
        <taxon>Pezizomycotina</taxon>
        <taxon>Eurotiomycetes</taxon>
        <taxon>Chaetothyriomycetidae</taxon>
        <taxon>Chaetothyriales</taxon>
        <taxon>Herpotrichiellaceae</taxon>
        <taxon>Exophiala</taxon>
    </lineage>
</organism>
<dbReference type="HOGENOM" id="CLU_037985_0_0_1"/>
<dbReference type="GO" id="GO:0006325">
    <property type="term" value="P:chromatin organization"/>
    <property type="evidence" value="ECO:0007669"/>
    <property type="project" value="TreeGrafter"/>
</dbReference>
<dbReference type="RefSeq" id="XP_016264260.1">
    <property type="nucleotide sequence ID" value="XM_016406054.1"/>
</dbReference>
<evidence type="ECO:0000256" key="1">
    <source>
        <dbReference type="SAM" id="Coils"/>
    </source>
</evidence>
<dbReference type="EMBL" id="KN847335">
    <property type="protein sequence ID" value="KIW44044.1"/>
    <property type="molecule type" value="Genomic_DNA"/>
</dbReference>
<feature type="coiled-coil region" evidence="1">
    <location>
        <begin position="155"/>
        <end position="182"/>
    </location>
</feature>
<dbReference type="Proteomes" id="UP000053342">
    <property type="component" value="Unassembled WGS sequence"/>
</dbReference>
<feature type="region of interest" description="Disordered" evidence="2">
    <location>
        <begin position="1"/>
        <end position="20"/>
    </location>
</feature>
<feature type="region of interest" description="Disordered" evidence="2">
    <location>
        <begin position="49"/>
        <end position="148"/>
    </location>
</feature>
<feature type="compositionally biased region" description="Basic residues" evidence="2">
    <location>
        <begin position="82"/>
        <end position="91"/>
    </location>
</feature>
<feature type="domain" description="FAM50A/XAP5 C-terminal" evidence="3">
    <location>
        <begin position="180"/>
        <end position="351"/>
    </location>
</feature>
<evidence type="ECO:0000256" key="2">
    <source>
        <dbReference type="SAM" id="MobiDB-lite"/>
    </source>
</evidence>